<dbReference type="Proteomes" id="UP000631114">
    <property type="component" value="Unassembled WGS sequence"/>
</dbReference>
<dbReference type="OrthoDB" id="1110706at2759"/>
<accession>A0A835J0I1</accession>
<dbReference type="PANTHER" id="PTHR36595:SF1">
    <property type="entry name" value="TRANSMEMBRANE PROTEIN"/>
    <property type="match status" value="1"/>
</dbReference>
<dbReference type="EMBL" id="JADFTS010000001">
    <property type="protein sequence ID" value="KAF9624913.1"/>
    <property type="molecule type" value="Genomic_DNA"/>
</dbReference>
<keyword evidence="1" id="KW-1133">Transmembrane helix</keyword>
<sequence>MFHAIVEFISRVSSNSLLVFSFCNLIILILFVSHSKCSSSPSHNESGVRVALSPKETEKEHIEEDEASFSIQIEASSDIVAEVPVTKKELVNQAEANKNKDEEDEDELRRRSEEFIEKINRAWKAEKLGTSGYTQRE</sequence>
<keyword evidence="1" id="KW-0812">Transmembrane</keyword>
<evidence type="ECO:0000256" key="1">
    <source>
        <dbReference type="SAM" id="Phobius"/>
    </source>
</evidence>
<comment type="caution">
    <text evidence="2">The sequence shown here is derived from an EMBL/GenBank/DDBJ whole genome shotgun (WGS) entry which is preliminary data.</text>
</comment>
<evidence type="ECO:0000313" key="2">
    <source>
        <dbReference type="EMBL" id="KAF9624913.1"/>
    </source>
</evidence>
<name>A0A835J0I1_9MAGN</name>
<feature type="transmembrane region" description="Helical" evidence="1">
    <location>
        <begin position="12"/>
        <end position="32"/>
    </location>
</feature>
<proteinExistence type="predicted"/>
<reference evidence="2 3" key="1">
    <citation type="submission" date="2020-10" db="EMBL/GenBank/DDBJ databases">
        <title>The Coptis chinensis genome and diversification of protoberbering-type alkaloids.</title>
        <authorList>
            <person name="Wang B."/>
            <person name="Shu S."/>
            <person name="Song C."/>
            <person name="Liu Y."/>
        </authorList>
    </citation>
    <scope>NUCLEOTIDE SEQUENCE [LARGE SCALE GENOMIC DNA]</scope>
    <source>
        <strain evidence="2">HL-2020</strain>
        <tissue evidence="2">Leaf</tissue>
    </source>
</reference>
<keyword evidence="1" id="KW-0472">Membrane</keyword>
<keyword evidence="3" id="KW-1185">Reference proteome</keyword>
<evidence type="ECO:0000313" key="3">
    <source>
        <dbReference type="Proteomes" id="UP000631114"/>
    </source>
</evidence>
<dbReference type="AlphaFoldDB" id="A0A835J0I1"/>
<dbReference type="PANTHER" id="PTHR36595">
    <property type="entry name" value="TRANSMEMBRANE PROTEIN"/>
    <property type="match status" value="1"/>
</dbReference>
<protein>
    <submittedName>
        <fullName evidence="2">Uncharacterized protein</fullName>
    </submittedName>
</protein>
<organism evidence="2 3">
    <name type="scientific">Coptis chinensis</name>
    <dbReference type="NCBI Taxonomy" id="261450"/>
    <lineage>
        <taxon>Eukaryota</taxon>
        <taxon>Viridiplantae</taxon>
        <taxon>Streptophyta</taxon>
        <taxon>Embryophyta</taxon>
        <taxon>Tracheophyta</taxon>
        <taxon>Spermatophyta</taxon>
        <taxon>Magnoliopsida</taxon>
        <taxon>Ranunculales</taxon>
        <taxon>Ranunculaceae</taxon>
        <taxon>Coptidoideae</taxon>
        <taxon>Coptis</taxon>
    </lineage>
</organism>
<gene>
    <name evidence="2" type="ORF">IFM89_015535</name>
</gene>